<feature type="region of interest" description="Disordered" evidence="1">
    <location>
        <begin position="68"/>
        <end position="300"/>
    </location>
</feature>
<gene>
    <name evidence="2" type="ORF">PC110_g8554</name>
</gene>
<feature type="compositionally biased region" description="Acidic residues" evidence="1">
    <location>
        <begin position="184"/>
        <end position="194"/>
    </location>
</feature>
<dbReference type="OrthoDB" id="10490970at2759"/>
<sequence length="300" mass="31476">MDPNIHFLVAQGLAAGKLDLVSLDLDEETFIALQRIQTESEDLSDATVMLAALTKAAHQVARGKRPNAFDLTAKAEPSTPTPSRRSLFKPKAWKKKQKKRRKTRSRSRSTSRSRLSPGFRPSSPRPKSPVLSAASTKPLESRPGAHSQSLPASSPTSPPSPAPASPAESSGPKSSQSLPIVDLTGEESDGEMSEDQAGGSADVLQPDAESPSTVATPTAPSEASEPTPVTGESSASPEKTPSPDSSDGVPFHEPFGSDDDDYHALGPGSSRSSQHKAPGVTSPYQSSSEEGSHYCRRGGS</sequence>
<feature type="compositionally biased region" description="Low complexity" evidence="1">
    <location>
        <begin position="165"/>
        <end position="177"/>
    </location>
</feature>
<protein>
    <submittedName>
        <fullName evidence="2">Uncharacterized protein</fullName>
    </submittedName>
</protein>
<name>A0A329SE87_9STRA</name>
<evidence type="ECO:0000313" key="2">
    <source>
        <dbReference type="EMBL" id="RAW35147.1"/>
    </source>
</evidence>
<comment type="caution">
    <text evidence="2">The sequence shown here is derived from an EMBL/GenBank/DDBJ whole genome shotgun (WGS) entry which is preliminary data.</text>
</comment>
<keyword evidence="3" id="KW-1185">Reference proteome</keyword>
<evidence type="ECO:0000256" key="1">
    <source>
        <dbReference type="SAM" id="MobiDB-lite"/>
    </source>
</evidence>
<feature type="compositionally biased region" description="Polar residues" evidence="1">
    <location>
        <begin position="210"/>
        <end position="221"/>
    </location>
</feature>
<organism evidence="2 3">
    <name type="scientific">Phytophthora cactorum</name>
    <dbReference type="NCBI Taxonomy" id="29920"/>
    <lineage>
        <taxon>Eukaryota</taxon>
        <taxon>Sar</taxon>
        <taxon>Stramenopiles</taxon>
        <taxon>Oomycota</taxon>
        <taxon>Peronosporomycetes</taxon>
        <taxon>Peronosporales</taxon>
        <taxon>Peronosporaceae</taxon>
        <taxon>Phytophthora</taxon>
    </lineage>
</organism>
<dbReference type="EMBL" id="MJFZ01000178">
    <property type="protein sequence ID" value="RAW35147.1"/>
    <property type="molecule type" value="Genomic_DNA"/>
</dbReference>
<dbReference type="Proteomes" id="UP000251314">
    <property type="component" value="Unassembled WGS sequence"/>
</dbReference>
<reference evidence="2 3" key="1">
    <citation type="submission" date="2018-01" db="EMBL/GenBank/DDBJ databases">
        <title>Draft genome of the strawberry crown rot pathogen Phytophthora cactorum.</title>
        <authorList>
            <person name="Armitage A.D."/>
            <person name="Lysoe E."/>
            <person name="Nellist C.F."/>
            <person name="Harrison R.J."/>
            <person name="Brurberg M.B."/>
        </authorList>
    </citation>
    <scope>NUCLEOTIDE SEQUENCE [LARGE SCALE GENOMIC DNA]</scope>
    <source>
        <strain evidence="2 3">10300</strain>
    </source>
</reference>
<feature type="compositionally biased region" description="Basic residues" evidence="1">
    <location>
        <begin position="86"/>
        <end position="111"/>
    </location>
</feature>
<dbReference type="AlphaFoldDB" id="A0A329SE87"/>
<dbReference type="VEuPathDB" id="FungiDB:PC110_g8554"/>
<accession>A0A329SE87</accession>
<proteinExistence type="predicted"/>
<evidence type="ECO:0000313" key="3">
    <source>
        <dbReference type="Proteomes" id="UP000251314"/>
    </source>
</evidence>
<feature type="compositionally biased region" description="Polar residues" evidence="1">
    <location>
        <begin position="230"/>
        <end position="245"/>
    </location>
</feature>